<evidence type="ECO:0000313" key="2">
    <source>
        <dbReference type="EMBL" id="KAH3889800.1"/>
    </source>
</evidence>
<keyword evidence="3" id="KW-1185">Reference proteome</keyword>
<evidence type="ECO:0000313" key="3">
    <source>
        <dbReference type="Proteomes" id="UP000828390"/>
    </source>
</evidence>
<dbReference type="EMBL" id="JAIWYP010000001">
    <property type="protein sequence ID" value="KAH3889800.1"/>
    <property type="molecule type" value="Genomic_DNA"/>
</dbReference>
<reference evidence="2" key="1">
    <citation type="journal article" date="2019" name="bioRxiv">
        <title>The Genome of the Zebra Mussel, Dreissena polymorpha: A Resource for Invasive Species Research.</title>
        <authorList>
            <person name="McCartney M.A."/>
            <person name="Auch B."/>
            <person name="Kono T."/>
            <person name="Mallez S."/>
            <person name="Zhang Y."/>
            <person name="Obille A."/>
            <person name="Becker A."/>
            <person name="Abrahante J.E."/>
            <person name="Garbe J."/>
            <person name="Badalamenti J.P."/>
            <person name="Herman A."/>
            <person name="Mangelson H."/>
            <person name="Liachko I."/>
            <person name="Sullivan S."/>
            <person name="Sone E.D."/>
            <person name="Koren S."/>
            <person name="Silverstein K.A.T."/>
            <person name="Beckman K.B."/>
            <person name="Gohl D.M."/>
        </authorList>
    </citation>
    <scope>NUCLEOTIDE SEQUENCE</scope>
    <source>
        <strain evidence="2">Duluth1</strain>
        <tissue evidence="2">Whole animal</tissue>
    </source>
</reference>
<dbReference type="AlphaFoldDB" id="A0A9D4S419"/>
<feature type="compositionally biased region" description="Polar residues" evidence="1">
    <location>
        <begin position="30"/>
        <end position="50"/>
    </location>
</feature>
<name>A0A9D4S419_DREPO</name>
<feature type="region of interest" description="Disordered" evidence="1">
    <location>
        <begin position="1"/>
        <end position="50"/>
    </location>
</feature>
<sequence length="50" mass="5727">MELQPIPANYTSSDHPDETQDFPSELNFPRPSTRTSNLYQPTILPQTLHT</sequence>
<comment type="caution">
    <text evidence="2">The sequence shown here is derived from an EMBL/GenBank/DDBJ whole genome shotgun (WGS) entry which is preliminary data.</text>
</comment>
<organism evidence="2 3">
    <name type="scientific">Dreissena polymorpha</name>
    <name type="common">Zebra mussel</name>
    <name type="synonym">Mytilus polymorpha</name>
    <dbReference type="NCBI Taxonomy" id="45954"/>
    <lineage>
        <taxon>Eukaryota</taxon>
        <taxon>Metazoa</taxon>
        <taxon>Spiralia</taxon>
        <taxon>Lophotrochozoa</taxon>
        <taxon>Mollusca</taxon>
        <taxon>Bivalvia</taxon>
        <taxon>Autobranchia</taxon>
        <taxon>Heteroconchia</taxon>
        <taxon>Euheterodonta</taxon>
        <taxon>Imparidentia</taxon>
        <taxon>Neoheterodontei</taxon>
        <taxon>Myida</taxon>
        <taxon>Dreissenoidea</taxon>
        <taxon>Dreissenidae</taxon>
        <taxon>Dreissena</taxon>
    </lineage>
</organism>
<dbReference type="Proteomes" id="UP000828390">
    <property type="component" value="Unassembled WGS sequence"/>
</dbReference>
<proteinExistence type="predicted"/>
<evidence type="ECO:0000256" key="1">
    <source>
        <dbReference type="SAM" id="MobiDB-lite"/>
    </source>
</evidence>
<accession>A0A9D4S419</accession>
<reference evidence="2" key="2">
    <citation type="submission" date="2020-11" db="EMBL/GenBank/DDBJ databases">
        <authorList>
            <person name="McCartney M.A."/>
            <person name="Auch B."/>
            <person name="Kono T."/>
            <person name="Mallez S."/>
            <person name="Becker A."/>
            <person name="Gohl D.M."/>
            <person name="Silverstein K.A.T."/>
            <person name="Koren S."/>
            <person name="Bechman K.B."/>
            <person name="Herman A."/>
            <person name="Abrahante J.E."/>
            <person name="Garbe J."/>
        </authorList>
    </citation>
    <scope>NUCLEOTIDE SEQUENCE</scope>
    <source>
        <strain evidence="2">Duluth1</strain>
        <tissue evidence="2">Whole animal</tissue>
    </source>
</reference>
<protein>
    <submittedName>
        <fullName evidence="2">Uncharacterized protein</fullName>
    </submittedName>
</protein>
<gene>
    <name evidence="2" type="ORF">DPMN_013864</name>
</gene>